<dbReference type="PROSITE" id="PS51873">
    <property type="entry name" value="TRIAD"/>
    <property type="match status" value="1"/>
</dbReference>
<keyword evidence="4 7" id="KW-0863">Zinc-finger</keyword>
<dbReference type="GO" id="GO:0016567">
    <property type="term" value="P:protein ubiquitination"/>
    <property type="evidence" value="ECO:0007669"/>
    <property type="project" value="InterPro"/>
</dbReference>
<proteinExistence type="predicted"/>
<reference evidence="10" key="1">
    <citation type="submission" date="2021-01" db="EMBL/GenBank/DDBJ databases">
        <authorList>
            <person name="Corre E."/>
            <person name="Pelletier E."/>
            <person name="Niang G."/>
            <person name="Scheremetjew M."/>
            <person name="Finn R."/>
            <person name="Kale V."/>
            <person name="Holt S."/>
            <person name="Cochrane G."/>
            <person name="Meng A."/>
            <person name="Brown T."/>
            <person name="Cohen L."/>
        </authorList>
    </citation>
    <scope>NUCLEOTIDE SEQUENCE</scope>
    <source>
        <strain evidence="10">CCMP826</strain>
    </source>
</reference>
<dbReference type="Gene3D" id="3.30.40.10">
    <property type="entry name" value="Zinc/RING finger domain, C3HC4 (zinc finger)"/>
    <property type="match status" value="1"/>
</dbReference>
<dbReference type="GO" id="GO:0004842">
    <property type="term" value="F:ubiquitin-protein transferase activity"/>
    <property type="evidence" value="ECO:0007669"/>
    <property type="project" value="InterPro"/>
</dbReference>
<evidence type="ECO:0000259" key="8">
    <source>
        <dbReference type="PROSITE" id="PS50089"/>
    </source>
</evidence>
<name>A0A7S2HJ11_9STRA</name>
<evidence type="ECO:0000256" key="7">
    <source>
        <dbReference type="PROSITE-ProRule" id="PRU00175"/>
    </source>
</evidence>
<feature type="domain" description="RING-type" evidence="8">
    <location>
        <begin position="226"/>
        <end position="275"/>
    </location>
</feature>
<dbReference type="PROSITE" id="PS50089">
    <property type="entry name" value="ZF_RING_2"/>
    <property type="match status" value="1"/>
</dbReference>
<dbReference type="Pfam" id="PF22191">
    <property type="entry name" value="IBR_1"/>
    <property type="match status" value="1"/>
</dbReference>
<protein>
    <recommendedName>
        <fullName evidence="11">RING-type domain-containing protein</fullName>
    </recommendedName>
</protein>
<dbReference type="PROSITE" id="PS00518">
    <property type="entry name" value="ZF_RING_1"/>
    <property type="match status" value="1"/>
</dbReference>
<dbReference type="InterPro" id="IPR001841">
    <property type="entry name" value="Znf_RING"/>
</dbReference>
<evidence type="ECO:0000256" key="3">
    <source>
        <dbReference type="ARBA" id="ARBA00022737"/>
    </source>
</evidence>
<dbReference type="InterPro" id="IPR031127">
    <property type="entry name" value="E3_UB_ligase_RBR"/>
</dbReference>
<dbReference type="AlphaFoldDB" id="A0A7S2HJ11"/>
<keyword evidence="3" id="KW-0677">Repeat</keyword>
<dbReference type="Gene3D" id="1.20.120.1750">
    <property type="match status" value="1"/>
</dbReference>
<dbReference type="Pfam" id="PF13445">
    <property type="entry name" value="zf-RING_UBOX"/>
    <property type="match status" value="1"/>
</dbReference>
<dbReference type="PANTHER" id="PTHR11685">
    <property type="entry name" value="RBR FAMILY RING FINGER AND IBR DOMAIN-CONTAINING"/>
    <property type="match status" value="1"/>
</dbReference>
<dbReference type="CDD" id="cd20335">
    <property type="entry name" value="BRcat_RBR"/>
    <property type="match status" value="1"/>
</dbReference>
<evidence type="ECO:0000256" key="5">
    <source>
        <dbReference type="ARBA" id="ARBA00022786"/>
    </source>
</evidence>
<organism evidence="10">
    <name type="scientific">Helicotheca tamesis</name>
    <dbReference type="NCBI Taxonomy" id="374047"/>
    <lineage>
        <taxon>Eukaryota</taxon>
        <taxon>Sar</taxon>
        <taxon>Stramenopiles</taxon>
        <taxon>Ochrophyta</taxon>
        <taxon>Bacillariophyta</taxon>
        <taxon>Mediophyceae</taxon>
        <taxon>Lithodesmiophycidae</taxon>
        <taxon>Lithodesmiales</taxon>
        <taxon>Lithodesmiaceae</taxon>
        <taxon>Helicotheca</taxon>
    </lineage>
</organism>
<evidence type="ECO:0000256" key="4">
    <source>
        <dbReference type="ARBA" id="ARBA00022771"/>
    </source>
</evidence>
<dbReference type="GO" id="GO:0008270">
    <property type="term" value="F:zinc ion binding"/>
    <property type="evidence" value="ECO:0007669"/>
    <property type="project" value="UniProtKB-KW"/>
</dbReference>
<keyword evidence="6" id="KW-0862">Zinc</keyword>
<dbReference type="SMART" id="SM00184">
    <property type="entry name" value="RING"/>
    <property type="match status" value="2"/>
</dbReference>
<evidence type="ECO:0000313" key="10">
    <source>
        <dbReference type="EMBL" id="CAD9492174.1"/>
    </source>
</evidence>
<keyword evidence="1" id="KW-0808">Transferase</keyword>
<keyword evidence="2" id="KW-0479">Metal-binding</keyword>
<evidence type="ECO:0008006" key="11">
    <source>
        <dbReference type="Google" id="ProtNLM"/>
    </source>
</evidence>
<dbReference type="EMBL" id="HBGV01009493">
    <property type="protein sequence ID" value="CAD9492174.1"/>
    <property type="molecule type" value="Transcribed_RNA"/>
</dbReference>
<dbReference type="InterPro" id="IPR044066">
    <property type="entry name" value="TRIAD_supradom"/>
</dbReference>
<dbReference type="InterPro" id="IPR017907">
    <property type="entry name" value="Znf_RING_CS"/>
</dbReference>
<keyword evidence="5" id="KW-0833">Ubl conjugation pathway</keyword>
<gene>
    <name evidence="10" type="ORF">HTAM1171_LOCUS5873</name>
</gene>
<dbReference type="InterPro" id="IPR013083">
    <property type="entry name" value="Znf_RING/FYVE/PHD"/>
</dbReference>
<accession>A0A7S2HJ11</accession>
<feature type="domain" description="RING-type" evidence="9">
    <location>
        <begin position="222"/>
        <end position="463"/>
    </location>
</feature>
<sequence length="471" mass="54302">MCAKTIPEIDDWSATCSIYDICEKKSTKILAGGLLRVSLDLPMGIRPCCTVLIQPDVGTTRLDIDSRFGMQVISSRGDIPIFCITFLYDETAGEQRLVSAKVSFSKYPEVWPQKAKKPWLLWLEEKASQIIDETNMSYSVCEWLEYSSTDFFDVVATDTNNEFTAIVCIDYPLDYYNNESVPTISGRLITLPTKDESKEPDDNSSPLSFAKDVINSKWRDWVHTQCPICFDEFVVSEATVTECGHAYCNECISMYARTTLSELKGGRPNPFKCPVTSCRRTMRLDPEVKNILSSEEWKSIERWQKDTDHPPATMLKTCLRKRCGKGLMRHETPESSFIYCEVCEFQCCELCMLRPHRGFDCDPSQILRLCAKYRDASEKIKRKCEERWPWIKEYSISRISSDEDAIAWVRKNASFCPVCKVGIERIDGCFHMVCKECDTHFCYECGAELSYPFYGTHHCWEERNEFDFEVD</sequence>
<dbReference type="InterPro" id="IPR027370">
    <property type="entry name" value="Znf-RING_euk"/>
</dbReference>
<evidence type="ECO:0000256" key="2">
    <source>
        <dbReference type="ARBA" id="ARBA00022723"/>
    </source>
</evidence>
<evidence type="ECO:0000256" key="1">
    <source>
        <dbReference type="ARBA" id="ARBA00022679"/>
    </source>
</evidence>
<evidence type="ECO:0000259" key="9">
    <source>
        <dbReference type="PROSITE" id="PS51873"/>
    </source>
</evidence>
<evidence type="ECO:0000256" key="6">
    <source>
        <dbReference type="ARBA" id="ARBA00022833"/>
    </source>
</evidence>
<dbReference type="SUPFAM" id="SSF57850">
    <property type="entry name" value="RING/U-box"/>
    <property type="match status" value="2"/>
</dbReference>